<evidence type="ECO:0000256" key="2">
    <source>
        <dbReference type="ARBA" id="ARBA00011233"/>
    </source>
</evidence>
<dbReference type="RefSeq" id="WP_028310093.1">
    <property type="nucleotide sequence ID" value="NZ_AXWS01000007.1"/>
</dbReference>
<dbReference type="InterPro" id="IPR050298">
    <property type="entry name" value="Gram-neg_bact_OMP"/>
</dbReference>
<keyword evidence="6 11" id="KW-0732">Signal</keyword>
<evidence type="ECO:0000256" key="9">
    <source>
        <dbReference type="ARBA" id="ARBA00023136"/>
    </source>
</evidence>
<keyword evidence="9" id="KW-0472">Membrane</keyword>
<dbReference type="GO" id="GO:0046930">
    <property type="term" value="C:pore complex"/>
    <property type="evidence" value="ECO:0007669"/>
    <property type="project" value="UniProtKB-KW"/>
</dbReference>
<dbReference type="GO" id="GO:0034220">
    <property type="term" value="P:monoatomic ion transmembrane transport"/>
    <property type="evidence" value="ECO:0007669"/>
    <property type="project" value="InterPro"/>
</dbReference>
<dbReference type="SUPFAM" id="SSF56935">
    <property type="entry name" value="Porins"/>
    <property type="match status" value="1"/>
</dbReference>
<feature type="chain" id="PRO_5034458417" evidence="11">
    <location>
        <begin position="20"/>
        <end position="335"/>
    </location>
</feature>
<evidence type="ECO:0000256" key="10">
    <source>
        <dbReference type="ARBA" id="ARBA00023237"/>
    </source>
</evidence>
<organism evidence="13 14">
    <name type="scientific">Derxia gummosa DSM 723</name>
    <dbReference type="NCBI Taxonomy" id="1121388"/>
    <lineage>
        <taxon>Bacteria</taxon>
        <taxon>Pseudomonadati</taxon>
        <taxon>Pseudomonadota</taxon>
        <taxon>Betaproteobacteria</taxon>
        <taxon>Burkholderiales</taxon>
        <taxon>Alcaligenaceae</taxon>
        <taxon>Derxia</taxon>
    </lineage>
</organism>
<evidence type="ECO:0000313" key="14">
    <source>
        <dbReference type="RefSeq" id="WP_028310093.1"/>
    </source>
</evidence>
<feature type="domain" description="Porin" evidence="12">
    <location>
        <begin position="9"/>
        <end position="308"/>
    </location>
</feature>
<evidence type="ECO:0000259" key="12">
    <source>
        <dbReference type="Pfam" id="PF13609"/>
    </source>
</evidence>
<dbReference type="OrthoDB" id="8520696at2"/>
<feature type="signal peptide" evidence="11">
    <location>
        <begin position="1"/>
        <end position="19"/>
    </location>
</feature>
<reference evidence="14" key="3">
    <citation type="submission" date="2025-08" db="UniProtKB">
        <authorList>
            <consortium name="RefSeq"/>
        </authorList>
    </citation>
    <scope>IDENTIFICATION</scope>
</reference>
<dbReference type="GO" id="GO:0015288">
    <property type="term" value="F:porin activity"/>
    <property type="evidence" value="ECO:0007669"/>
    <property type="project" value="UniProtKB-KW"/>
</dbReference>
<dbReference type="CDD" id="cd00342">
    <property type="entry name" value="gram_neg_porins"/>
    <property type="match status" value="1"/>
</dbReference>
<dbReference type="InterPro" id="IPR023614">
    <property type="entry name" value="Porin_dom_sf"/>
</dbReference>
<evidence type="ECO:0000256" key="4">
    <source>
        <dbReference type="ARBA" id="ARBA00022452"/>
    </source>
</evidence>
<evidence type="ECO:0000256" key="6">
    <source>
        <dbReference type="ARBA" id="ARBA00022729"/>
    </source>
</evidence>
<evidence type="ECO:0000256" key="7">
    <source>
        <dbReference type="ARBA" id="ARBA00023065"/>
    </source>
</evidence>
<accession>A0A8B6X121</accession>
<keyword evidence="10" id="KW-0998">Cell outer membrane</keyword>
<dbReference type="GO" id="GO:0009279">
    <property type="term" value="C:cell outer membrane"/>
    <property type="evidence" value="ECO:0007669"/>
    <property type="project" value="UniProtKB-SubCell"/>
</dbReference>
<dbReference type="Proteomes" id="UP000675920">
    <property type="component" value="Unplaced"/>
</dbReference>
<keyword evidence="3" id="KW-0813">Transport</keyword>
<protein>
    <submittedName>
        <fullName evidence="14">Porin</fullName>
    </submittedName>
</protein>
<evidence type="ECO:0000256" key="3">
    <source>
        <dbReference type="ARBA" id="ARBA00022448"/>
    </source>
</evidence>
<reference evidence="14" key="2">
    <citation type="journal article" date="2020" name="Nat. Rev. Microbiol.">
        <title>Porins and small-molecule translocation across the outer membrane of Gram-negative bacteria.</title>
        <authorList>
            <person name="Vergalli J."/>
            <person name="Bodrenko I.V."/>
            <person name="Masi M."/>
            <person name="Moynie L."/>
            <person name="Acosta-Gutierrez S."/>
            <person name="Naismith J.H."/>
            <person name="Davin-Regli A."/>
            <person name="Ceccarelli M."/>
            <person name="van den Berg B."/>
            <person name="Winterhalter M."/>
            <person name="Pages J.M."/>
        </authorList>
    </citation>
    <scope>NUCLEOTIDE SEQUENCE</scope>
</reference>
<evidence type="ECO:0000256" key="5">
    <source>
        <dbReference type="ARBA" id="ARBA00022692"/>
    </source>
</evidence>
<dbReference type="PRINTS" id="PR00184">
    <property type="entry name" value="NEISSPPORIN"/>
</dbReference>
<sequence length="335" mass="35210">MKKAIIGVIAAAAAGGAWAQSSTVTLYGIASSDVVSVNNVVGAGGATKSQTRIDSGALSASRLGFRGKEDLGDGLSAIFTLEAGVNLDDGQTAMGRTFGRGAFVGLDGRFGTATVGRQWNLNDDLMCGFFICGGFAAFRYTEFDWLSDLTNNTVKYWSPSVGGLKVGALYSAGESTTSSNGGRTVEGALGYDAGPFSAGATIHEGKNADASRTDRLWSLGASYKLGAVKLRGAFANSKTESLSLPTATTWDAGADWAVAPQWRLSLDHVARNQKGTKNDSYFDRLIVVYQLSKRTDINANLVRMNNSGTASERFYGNGKAGVDQRVIALGMTHTF</sequence>
<dbReference type="PRINTS" id="PR00182">
    <property type="entry name" value="ECOLNEIPORIN"/>
</dbReference>
<comment type="subcellular location">
    <subcellularLocation>
        <location evidence="1">Cell outer membrane</location>
        <topology evidence="1">Multi-pass membrane protein</topology>
    </subcellularLocation>
</comment>
<dbReference type="Gene3D" id="2.40.160.10">
    <property type="entry name" value="Porin"/>
    <property type="match status" value="1"/>
</dbReference>
<dbReference type="AlphaFoldDB" id="A0A8B6X121"/>
<keyword evidence="5" id="KW-0812">Transmembrane</keyword>
<evidence type="ECO:0000256" key="1">
    <source>
        <dbReference type="ARBA" id="ARBA00004571"/>
    </source>
</evidence>
<proteinExistence type="predicted"/>
<name>A0A8B6X121_9BURK</name>
<dbReference type="PANTHER" id="PTHR34501:SF9">
    <property type="entry name" value="MAJOR OUTER MEMBRANE PROTEIN P.IA"/>
    <property type="match status" value="1"/>
</dbReference>
<reference evidence="14" key="1">
    <citation type="journal article" date="2019" name="Subcell. Biochem.">
        <title>Outer Membrane Porins.</title>
        <authorList>
            <person name="Masi M."/>
            <person name="Winterhalter M."/>
            <person name="Pages J.M."/>
        </authorList>
    </citation>
    <scope>NUCLEOTIDE SEQUENCE</scope>
</reference>
<evidence type="ECO:0000313" key="13">
    <source>
        <dbReference type="Proteomes" id="UP000675920"/>
    </source>
</evidence>
<dbReference type="PANTHER" id="PTHR34501">
    <property type="entry name" value="PROTEIN YDDL-RELATED"/>
    <property type="match status" value="1"/>
</dbReference>
<dbReference type="InterPro" id="IPR002299">
    <property type="entry name" value="Porin_Neis"/>
</dbReference>
<dbReference type="Pfam" id="PF13609">
    <property type="entry name" value="Porin_4"/>
    <property type="match status" value="1"/>
</dbReference>
<dbReference type="InterPro" id="IPR001702">
    <property type="entry name" value="Porin_Gram-ve"/>
</dbReference>
<keyword evidence="13" id="KW-1185">Reference proteome</keyword>
<evidence type="ECO:0000256" key="11">
    <source>
        <dbReference type="SAM" id="SignalP"/>
    </source>
</evidence>
<comment type="subunit">
    <text evidence="2">Homotrimer.</text>
</comment>
<keyword evidence="8" id="KW-0626">Porin</keyword>
<evidence type="ECO:0000256" key="8">
    <source>
        <dbReference type="ARBA" id="ARBA00023114"/>
    </source>
</evidence>
<keyword evidence="4" id="KW-1134">Transmembrane beta strand</keyword>
<keyword evidence="7" id="KW-0406">Ion transport</keyword>
<dbReference type="InterPro" id="IPR033900">
    <property type="entry name" value="Gram_neg_porin_domain"/>
</dbReference>